<keyword evidence="3 11" id="KW-0444">Lipid biosynthesis</keyword>
<keyword evidence="8" id="KW-0809">Transit peptide</keyword>
<dbReference type="Pfam" id="PF01643">
    <property type="entry name" value="Acyl-ACP_TE"/>
    <property type="match status" value="1"/>
</dbReference>
<keyword evidence="9 11" id="KW-0443">Lipid metabolism</keyword>
<comment type="subcellular location">
    <subcellularLocation>
        <location evidence="1 11">Plastid</location>
        <location evidence="1 11">Chloroplast</location>
    </subcellularLocation>
</comment>
<keyword evidence="4 11" id="KW-0150">Chloroplast</keyword>
<dbReference type="InterPro" id="IPR049427">
    <property type="entry name" value="Acyl-ACP_TE_C"/>
</dbReference>
<dbReference type="GeneID" id="107770446"/>
<dbReference type="Pfam" id="PF20791">
    <property type="entry name" value="Acyl-ACP_TE_C"/>
    <property type="match status" value="1"/>
</dbReference>
<dbReference type="SUPFAM" id="SSF54637">
    <property type="entry name" value="Thioesterase/thiol ester dehydrase-isomerase"/>
    <property type="match status" value="2"/>
</dbReference>
<dbReference type="CDD" id="cd00586">
    <property type="entry name" value="4HBT"/>
    <property type="match status" value="1"/>
</dbReference>
<name>A0A1S3XZA8_TOBAC</name>
<dbReference type="EC" id="3.1.2.-" evidence="11"/>
<dbReference type="InterPro" id="IPR002864">
    <property type="entry name" value="Acyl-ACP_thioesterase_NHD"/>
</dbReference>
<organism evidence="12 13">
    <name type="scientific">Nicotiana tabacum</name>
    <name type="common">Common tobacco</name>
    <dbReference type="NCBI Taxonomy" id="4097"/>
    <lineage>
        <taxon>Eukaryota</taxon>
        <taxon>Viridiplantae</taxon>
        <taxon>Streptophyta</taxon>
        <taxon>Embryophyta</taxon>
        <taxon>Tracheophyta</taxon>
        <taxon>Spermatophyta</taxon>
        <taxon>Magnoliopsida</taxon>
        <taxon>eudicotyledons</taxon>
        <taxon>Gunneridae</taxon>
        <taxon>Pentapetalae</taxon>
        <taxon>asterids</taxon>
        <taxon>lamiids</taxon>
        <taxon>Solanales</taxon>
        <taxon>Solanaceae</taxon>
        <taxon>Nicotianoideae</taxon>
        <taxon>Nicotianeae</taxon>
        <taxon>Nicotiana</taxon>
    </lineage>
</organism>
<dbReference type="OrthoDB" id="618395at2759"/>
<dbReference type="OMA" id="ADKECTH"/>
<evidence type="ECO:0000256" key="10">
    <source>
        <dbReference type="ARBA" id="ARBA00023160"/>
    </source>
</evidence>
<keyword evidence="7 11" id="KW-0276">Fatty acid metabolism</keyword>
<comment type="similarity">
    <text evidence="2 11">Belongs to the acyl-ACP thioesterase family.</text>
</comment>
<keyword evidence="10 11" id="KW-0275">Fatty acid biosynthesis</keyword>
<proteinExistence type="inferred from homology"/>
<dbReference type="GO" id="GO:0016297">
    <property type="term" value="F:fatty acyl-[ACP] hydrolase activity"/>
    <property type="evidence" value="ECO:0000318"/>
    <property type="project" value="GO_Central"/>
</dbReference>
<dbReference type="PaxDb" id="4097-A0A1S3XZA8"/>
<reference evidence="12" key="1">
    <citation type="journal article" date="2014" name="Nat. Commun.">
        <title>The tobacco genome sequence and its comparison with those of tomato and potato.</title>
        <authorList>
            <person name="Sierro N."/>
            <person name="Battey J.N."/>
            <person name="Ouadi S."/>
            <person name="Bakaher N."/>
            <person name="Bovet L."/>
            <person name="Willig A."/>
            <person name="Goepfert S."/>
            <person name="Peitsch M.C."/>
            <person name="Ivanov N.V."/>
        </authorList>
    </citation>
    <scope>NUCLEOTIDE SEQUENCE [LARGE SCALE GENOMIC DNA]</scope>
</reference>
<evidence type="ECO:0000256" key="9">
    <source>
        <dbReference type="ARBA" id="ARBA00023098"/>
    </source>
</evidence>
<dbReference type="Proteomes" id="UP000790787">
    <property type="component" value="Chromosome 4"/>
</dbReference>
<dbReference type="RefSeq" id="XP_016445240.1">
    <property type="nucleotide sequence ID" value="XM_016589754.1"/>
</dbReference>
<dbReference type="AlphaFoldDB" id="A0A1S3XZA8"/>
<evidence type="ECO:0000313" key="12">
    <source>
        <dbReference type="Proteomes" id="UP000790787"/>
    </source>
</evidence>
<evidence type="ECO:0000256" key="4">
    <source>
        <dbReference type="ARBA" id="ARBA00022528"/>
    </source>
</evidence>
<evidence type="ECO:0000256" key="1">
    <source>
        <dbReference type="ARBA" id="ARBA00004229"/>
    </source>
</evidence>
<dbReference type="Gene3D" id="3.10.129.10">
    <property type="entry name" value="Hotdog Thioesterase"/>
    <property type="match status" value="1"/>
</dbReference>
<evidence type="ECO:0000256" key="7">
    <source>
        <dbReference type="ARBA" id="ARBA00022832"/>
    </source>
</evidence>
<dbReference type="GO" id="GO:0009507">
    <property type="term" value="C:chloroplast"/>
    <property type="evidence" value="ECO:0007669"/>
    <property type="project" value="UniProtKB-SubCell"/>
</dbReference>
<accession>A0A1S3XZA8</accession>
<dbReference type="PANTHER" id="PTHR31727">
    <property type="entry name" value="OLEOYL-ACYL CARRIER PROTEIN THIOESTERASE 1, CHLOROPLASTIC"/>
    <property type="match status" value="1"/>
</dbReference>
<keyword evidence="5 11" id="KW-0934">Plastid</keyword>
<evidence type="ECO:0000256" key="6">
    <source>
        <dbReference type="ARBA" id="ARBA00022801"/>
    </source>
</evidence>
<evidence type="ECO:0000313" key="13">
    <source>
        <dbReference type="RefSeq" id="XP_016445240.2"/>
    </source>
</evidence>
<dbReference type="InterPro" id="IPR045023">
    <property type="entry name" value="FATA/B"/>
</dbReference>
<dbReference type="PANTHER" id="PTHR31727:SF5">
    <property type="entry name" value="ACYL-[ACYL-CARRIER-PROTEIN] HYDROLASE"/>
    <property type="match status" value="1"/>
</dbReference>
<evidence type="ECO:0000256" key="3">
    <source>
        <dbReference type="ARBA" id="ARBA00022516"/>
    </source>
</evidence>
<dbReference type="SMR" id="A0A1S3XZA8"/>
<dbReference type="FunFam" id="3.10.129.10:FF:000014">
    <property type="entry name" value="Acyl-[acyl-carrier-protein] hydrolase"/>
    <property type="match status" value="1"/>
</dbReference>
<dbReference type="InterPro" id="IPR029069">
    <property type="entry name" value="HotDog_dom_sf"/>
</dbReference>
<evidence type="ECO:0000256" key="5">
    <source>
        <dbReference type="ARBA" id="ARBA00022640"/>
    </source>
</evidence>
<evidence type="ECO:0000256" key="2">
    <source>
        <dbReference type="ARBA" id="ARBA00006500"/>
    </source>
</evidence>
<dbReference type="RefSeq" id="XP_016445240.2">
    <property type="nucleotide sequence ID" value="XM_016589754.2"/>
</dbReference>
<dbReference type="KEGG" id="nta:107770446"/>
<keyword evidence="12" id="KW-1185">Reference proteome</keyword>
<dbReference type="GO" id="GO:0000036">
    <property type="term" value="F:acyl carrier activity"/>
    <property type="evidence" value="ECO:0000318"/>
    <property type="project" value="GO_Central"/>
</dbReference>
<keyword evidence="6 11" id="KW-0378">Hydrolase</keyword>
<comment type="function">
    <text evidence="11">Plays an essential role in chain termination during de novo fatty acid synthesis.</text>
</comment>
<sequence length="388" mass="43973">MAMMIKDVSLHYPNNLSKTEQENEGLACIQNLKFGSLNPKKGNGRTILKVINASKSSSRNQHTINGKKINGVHVEEYPYLGQRGNDNNNVVIEKTEGSSNNSLYLLGNFVDDRFVYRQSFVIRSYEIGPDKTATMETIMNLLQETALNHVASSGVGGNGFGATREMSLRKLIWVVTRIQIQVEQYSSWGDVVEIDTWVDAAGKNGMRRDWIIRDSNTRNIITKATSTWVIMNRETRRLSKIPEQVKAEVQPFYINRCAIPTEQTDSEKIEKLTDETAEIISSGLAPRWSDMDANQHVNNVKYIGWILESVPINVLEEYNLMSLTLEYRRECRLSNVLQSMTSMREIATAAAASENDGVSADKECTHLIRMEEDRAEVVRARSIWQTKQ</sequence>
<evidence type="ECO:0000256" key="11">
    <source>
        <dbReference type="RuleBase" id="RU363096"/>
    </source>
</evidence>
<dbReference type="STRING" id="4097.A0A1S3XZA8"/>
<reference evidence="13" key="2">
    <citation type="submission" date="2025-08" db="UniProtKB">
        <authorList>
            <consortium name="RefSeq"/>
        </authorList>
    </citation>
    <scope>IDENTIFICATION</scope>
    <source>
        <tissue evidence="13">Leaf</tissue>
    </source>
</reference>
<evidence type="ECO:0000256" key="8">
    <source>
        <dbReference type="ARBA" id="ARBA00022946"/>
    </source>
</evidence>
<protein>
    <recommendedName>
        <fullName evidence="11">Acyl-[acyl-carrier-protein] hydrolase</fullName>
        <ecNumber evidence="11">3.1.2.-</ecNumber>
    </recommendedName>
</protein>
<gene>
    <name evidence="13" type="primary">LOC107770446</name>
</gene>